<proteinExistence type="predicted"/>
<organism evidence="1 2">
    <name type="scientific">Melastoma candidum</name>
    <dbReference type="NCBI Taxonomy" id="119954"/>
    <lineage>
        <taxon>Eukaryota</taxon>
        <taxon>Viridiplantae</taxon>
        <taxon>Streptophyta</taxon>
        <taxon>Embryophyta</taxon>
        <taxon>Tracheophyta</taxon>
        <taxon>Spermatophyta</taxon>
        <taxon>Magnoliopsida</taxon>
        <taxon>eudicotyledons</taxon>
        <taxon>Gunneridae</taxon>
        <taxon>Pentapetalae</taxon>
        <taxon>rosids</taxon>
        <taxon>malvids</taxon>
        <taxon>Myrtales</taxon>
        <taxon>Melastomataceae</taxon>
        <taxon>Melastomatoideae</taxon>
        <taxon>Melastomateae</taxon>
        <taxon>Melastoma</taxon>
    </lineage>
</organism>
<gene>
    <name evidence="1" type="ORF">MLD38_017317</name>
</gene>
<keyword evidence="2" id="KW-1185">Reference proteome</keyword>
<reference evidence="2" key="1">
    <citation type="journal article" date="2023" name="Front. Plant Sci.">
        <title>Chromosomal-level genome assembly of Melastoma candidum provides insights into trichome evolution.</title>
        <authorList>
            <person name="Zhong Y."/>
            <person name="Wu W."/>
            <person name="Sun C."/>
            <person name="Zou P."/>
            <person name="Liu Y."/>
            <person name="Dai S."/>
            <person name="Zhou R."/>
        </authorList>
    </citation>
    <scope>NUCLEOTIDE SEQUENCE [LARGE SCALE GENOMIC DNA]</scope>
</reference>
<evidence type="ECO:0000313" key="2">
    <source>
        <dbReference type="Proteomes" id="UP001057402"/>
    </source>
</evidence>
<sequence>MEIWKHVMSRSWVFKGVVIVVLAAAVGGETNLLPQRNCTYAVTIETTCAKGAATSDHVSLRFGDARSNDVLVRHLNTKRPRRVYPLQPSLVPLDDVPTTPFQPCTTDEFLVKGQCVESRVCYLYLKLEGKDDWRPGVVHVLVVEPGARGRDSGYFYFRRFLPRKVWHGVDLCEDGVVTPFGVKHKSKVFAQKHKSP</sequence>
<evidence type="ECO:0000313" key="1">
    <source>
        <dbReference type="EMBL" id="KAI4368803.1"/>
    </source>
</evidence>
<protein>
    <submittedName>
        <fullName evidence="1">Uncharacterized protein</fullName>
    </submittedName>
</protein>
<accession>A0ACB9QQ61</accession>
<dbReference type="Proteomes" id="UP001057402">
    <property type="component" value="Chromosome 5"/>
</dbReference>
<dbReference type="EMBL" id="CM042884">
    <property type="protein sequence ID" value="KAI4368803.1"/>
    <property type="molecule type" value="Genomic_DNA"/>
</dbReference>
<name>A0ACB9QQ61_9MYRT</name>
<comment type="caution">
    <text evidence="1">The sequence shown here is derived from an EMBL/GenBank/DDBJ whole genome shotgun (WGS) entry which is preliminary data.</text>
</comment>